<keyword evidence="1 3" id="KW-0732">Signal</keyword>
<evidence type="ECO:0000256" key="1">
    <source>
        <dbReference type="ARBA" id="ARBA00022729"/>
    </source>
</evidence>
<name>A0ABZ1AVE4_9ACTN</name>
<sequence length="190" mass="19278">MRPRAVVLAVLCAGLALLPAAAAAGPARPTSAPAAPAAPAAPESLWEPPLRGDLAVTRPFDQLPHPYAAGHRGADLTGRPGQPVLAAGAGVVVFAGLVAGRPVVSIDHSGGLRTTYEPVDPLVGAGQQVARGSPIGALGTGHAGCPGEACLHWGLRRGETYLDPLLLLRPPRVRLLPVLQRESASAPTAR</sequence>
<feature type="region of interest" description="Disordered" evidence="2">
    <location>
        <begin position="28"/>
        <end position="48"/>
    </location>
</feature>
<evidence type="ECO:0000256" key="3">
    <source>
        <dbReference type="SAM" id="SignalP"/>
    </source>
</evidence>
<dbReference type="EC" id="3.4.-.-" evidence="5"/>
<dbReference type="PANTHER" id="PTHR21666:SF289">
    <property type="entry name" value="L-ALA--D-GLU ENDOPEPTIDASE"/>
    <property type="match status" value="1"/>
</dbReference>
<accession>A0ABZ1AVE4</accession>
<dbReference type="InterPro" id="IPR016047">
    <property type="entry name" value="M23ase_b-sheet_dom"/>
</dbReference>
<dbReference type="EMBL" id="CP141261">
    <property type="protein sequence ID" value="WRL62533.1"/>
    <property type="molecule type" value="Genomic_DNA"/>
</dbReference>
<evidence type="ECO:0000259" key="4">
    <source>
        <dbReference type="Pfam" id="PF01551"/>
    </source>
</evidence>
<dbReference type="Pfam" id="PF01551">
    <property type="entry name" value="Peptidase_M23"/>
    <property type="match status" value="1"/>
</dbReference>
<keyword evidence="5" id="KW-0378">Hydrolase</keyword>
<organism evidence="5 6">
    <name type="scientific">Blastococcus brunescens</name>
    <dbReference type="NCBI Taxonomy" id="1564165"/>
    <lineage>
        <taxon>Bacteria</taxon>
        <taxon>Bacillati</taxon>
        <taxon>Actinomycetota</taxon>
        <taxon>Actinomycetes</taxon>
        <taxon>Geodermatophilales</taxon>
        <taxon>Geodermatophilaceae</taxon>
        <taxon>Blastococcus</taxon>
    </lineage>
</organism>
<dbReference type="GO" id="GO:0016787">
    <property type="term" value="F:hydrolase activity"/>
    <property type="evidence" value="ECO:0007669"/>
    <property type="project" value="UniProtKB-KW"/>
</dbReference>
<feature type="domain" description="M23ase beta-sheet core" evidence="4">
    <location>
        <begin position="70"/>
        <end position="164"/>
    </location>
</feature>
<evidence type="ECO:0000313" key="5">
    <source>
        <dbReference type="EMBL" id="WRL62533.1"/>
    </source>
</evidence>
<feature type="signal peptide" evidence="3">
    <location>
        <begin position="1"/>
        <end position="22"/>
    </location>
</feature>
<dbReference type="CDD" id="cd12797">
    <property type="entry name" value="M23_peptidase"/>
    <property type="match status" value="1"/>
</dbReference>
<gene>
    <name evidence="5" type="ORF">U6N30_21435</name>
</gene>
<dbReference type="InterPro" id="IPR050570">
    <property type="entry name" value="Cell_wall_metabolism_enzyme"/>
</dbReference>
<dbReference type="InterPro" id="IPR011055">
    <property type="entry name" value="Dup_hybrid_motif"/>
</dbReference>
<dbReference type="RefSeq" id="WP_324273887.1">
    <property type="nucleotide sequence ID" value="NZ_CP141261.1"/>
</dbReference>
<feature type="chain" id="PRO_5045230627" evidence="3">
    <location>
        <begin position="23"/>
        <end position="190"/>
    </location>
</feature>
<reference evidence="5 6" key="1">
    <citation type="submission" date="2023-12" db="EMBL/GenBank/DDBJ databases">
        <title>Blastococcus brunescens sp. nov., an actonobacterium isolated from sandstone collected in sahara desert.</title>
        <authorList>
            <person name="Gtari M."/>
            <person name="Ghodhbane F."/>
        </authorList>
    </citation>
    <scope>NUCLEOTIDE SEQUENCE [LARGE SCALE GENOMIC DNA]</scope>
    <source>
        <strain evidence="5 6">BMG 8361</strain>
    </source>
</reference>
<evidence type="ECO:0000256" key="2">
    <source>
        <dbReference type="SAM" id="MobiDB-lite"/>
    </source>
</evidence>
<dbReference type="PANTHER" id="PTHR21666">
    <property type="entry name" value="PEPTIDASE-RELATED"/>
    <property type="match status" value="1"/>
</dbReference>
<keyword evidence="6" id="KW-1185">Reference proteome</keyword>
<evidence type="ECO:0000313" key="6">
    <source>
        <dbReference type="Proteomes" id="UP001324287"/>
    </source>
</evidence>
<proteinExistence type="predicted"/>
<dbReference type="Proteomes" id="UP001324287">
    <property type="component" value="Chromosome"/>
</dbReference>
<dbReference type="Gene3D" id="2.70.70.10">
    <property type="entry name" value="Glucose Permease (Domain IIA)"/>
    <property type="match status" value="1"/>
</dbReference>
<protein>
    <submittedName>
        <fullName evidence="5">M23 family metallopeptidase</fullName>
        <ecNumber evidence="5">3.4.-.-</ecNumber>
    </submittedName>
</protein>
<dbReference type="SUPFAM" id="SSF51261">
    <property type="entry name" value="Duplicated hybrid motif"/>
    <property type="match status" value="1"/>
</dbReference>